<evidence type="ECO:0000256" key="1">
    <source>
        <dbReference type="ARBA" id="ARBA00004202"/>
    </source>
</evidence>
<evidence type="ECO:0000256" key="4">
    <source>
        <dbReference type="ARBA" id="ARBA00022741"/>
    </source>
</evidence>
<evidence type="ECO:0000256" key="6">
    <source>
        <dbReference type="ARBA" id="ARBA00023136"/>
    </source>
</evidence>
<gene>
    <name evidence="8" type="ORF">GCM10011509_05900</name>
</gene>
<dbReference type="Pfam" id="PF00005">
    <property type="entry name" value="ABC_tran"/>
    <property type="match status" value="1"/>
</dbReference>
<dbReference type="PANTHER" id="PTHR43166:SF35">
    <property type="entry name" value="L-CYSTINE IMPORT ATP-BINDING PROTEIN TCYN"/>
    <property type="match status" value="1"/>
</dbReference>
<name>A0ABQ2F4Z3_9MICO</name>
<dbReference type="InterPro" id="IPR030679">
    <property type="entry name" value="ABC_ATPase_HisP-typ"/>
</dbReference>
<accession>A0ABQ2F4Z3</accession>
<dbReference type="Gene3D" id="3.40.50.300">
    <property type="entry name" value="P-loop containing nucleotide triphosphate hydrolases"/>
    <property type="match status" value="1"/>
</dbReference>
<dbReference type="InterPro" id="IPR003439">
    <property type="entry name" value="ABC_transporter-like_ATP-bd"/>
</dbReference>
<dbReference type="Proteomes" id="UP000662111">
    <property type="component" value="Unassembled WGS sequence"/>
</dbReference>
<keyword evidence="4" id="KW-0547">Nucleotide-binding</keyword>
<keyword evidence="2" id="KW-0813">Transport</keyword>
<sequence>MSTGTDVLVRARDVHKSFGDLEVLKGISMDVHRGEVIVILGPSGSGKSTFLRCINNLETMHAGSIAVDGTYIGYEVKGGDLFRARSKTAARQRGQVGMVFQQFNLFPHMTVMENLVEAPVVVHGVPRQEAEERARRLLGIVGLADRETSYPSQLSGGQQQRVAIARALAIEPKLLLFDEPTSALDPELVGEVLATMQDLAERGHTMIVVTHEISFAKAAADRVYFMDDGVVVESGPPDQVLENPQQERTREFLRRFL</sequence>
<comment type="caution">
    <text evidence="8">The sequence shown here is derived from an EMBL/GenBank/DDBJ whole genome shotgun (WGS) entry which is preliminary data.</text>
</comment>
<organism evidence="8 9">
    <name type="scientific">Ornithinimicrobium pekingense</name>
    <dbReference type="NCBI Taxonomy" id="384677"/>
    <lineage>
        <taxon>Bacteria</taxon>
        <taxon>Bacillati</taxon>
        <taxon>Actinomycetota</taxon>
        <taxon>Actinomycetes</taxon>
        <taxon>Micrococcales</taxon>
        <taxon>Ornithinimicrobiaceae</taxon>
        <taxon>Ornithinimicrobium</taxon>
    </lineage>
</organism>
<protein>
    <submittedName>
        <fullName evidence="8">ATP-binding protein</fullName>
    </submittedName>
</protein>
<dbReference type="PROSITE" id="PS50893">
    <property type="entry name" value="ABC_TRANSPORTER_2"/>
    <property type="match status" value="1"/>
</dbReference>
<comment type="subcellular location">
    <subcellularLocation>
        <location evidence="1">Cell membrane</location>
        <topology evidence="1">Peripheral membrane protein</topology>
    </subcellularLocation>
</comment>
<dbReference type="InterPro" id="IPR003593">
    <property type="entry name" value="AAA+_ATPase"/>
</dbReference>
<evidence type="ECO:0000313" key="8">
    <source>
        <dbReference type="EMBL" id="GGK60374.1"/>
    </source>
</evidence>
<evidence type="ECO:0000313" key="9">
    <source>
        <dbReference type="Proteomes" id="UP000662111"/>
    </source>
</evidence>
<dbReference type="GO" id="GO:0005524">
    <property type="term" value="F:ATP binding"/>
    <property type="evidence" value="ECO:0007669"/>
    <property type="project" value="UniProtKB-KW"/>
</dbReference>
<keyword evidence="3" id="KW-1003">Cell membrane</keyword>
<evidence type="ECO:0000256" key="5">
    <source>
        <dbReference type="ARBA" id="ARBA00022840"/>
    </source>
</evidence>
<dbReference type="PROSITE" id="PS00211">
    <property type="entry name" value="ABC_TRANSPORTER_1"/>
    <property type="match status" value="1"/>
</dbReference>
<keyword evidence="6" id="KW-0472">Membrane</keyword>
<evidence type="ECO:0000256" key="2">
    <source>
        <dbReference type="ARBA" id="ARBA00022448"/>
    </source>
</evidence>
<proteinExistence type="predicted"/>
<dbReference type="PIRSF" id="PIRSF039085">
    <property type="entry name" value="ABC_ATPase_HisP"/>
    <property type="match status" value="1"/>
</dbReference>
<dbReference type="InterPro" id="IPR017871">
    <property type="entry name" value="ABC_transporter-like_CS"/>
</dbReference>
<dbReference type="InterPro" id="IPR027417">
    <property type="entry name" value="P-loop_NTPase"/>
</dbReference>
<dbReference type="CDD" id="cd03262">
    <property type="entry name" value="ABC_HisP_GlnQ"/>
    <property type="match status" value="1"/>
</dbReference>
<dbReference type="PANTHER" id="PTHR43166">
    <property type="entry name" value="AMINO ACID IMPORT ATP-BINDING PROTEIN"/>
    <property type="match status" value="1"/>
</dbReference>
<feature type="domain" description="ABC transporter" evidence="7">
    <location>
        <begin position="9"/>
        <end position="253"/>
    </location>
</feature>
<keyword evidence="5 8" id="KW-0067">ATP-binding</keyword>
<dbReference type="InterPro" id="IPR050086">
    <property type="entry name" value="MetN_ABC_transporter-like"/>
</dbReference>
<keyword evidence="9" id="KW-1185">Reference proteome</keyword>
<dbReference type="SMART" id="SM00382">
    <property type="entry name" value="AAA"/>
    <property type="match status" value="1"/>
</dbReference>
<dbReference type="EMBL" id="BMLB01000001">
    <property type="protein sequence ID" value="GGK60374.1"/>
    <property type="molecule type" value="Genomic_DNA"/>
</dbReference>
<dbReference type="SUPFAM" id="SSF52540">
    <property type="entry name" value="P-loop containing nucleoside triphosphate hydrolases"/>
    <property type="match status" value="1"/>
</dbReference>
<reference evidence="9" key="1">
    <citation type="journal article" date="2019" name="Int. J. Syst. Evol. Microbiol.">
        <title>The Global Catalogue of Microorganisms (GCM) 10K type strain sequencing project: providing services to taxonomists for standard genome sequencing and annotation.</title>
        <authorList>
            <consortium name="The Broad Institute Genomics Platform"/>
            <consortium name="The Broad Institute Genome Sequencing Center for Infectious Disease"/>
            <person name="Wu L."/>
            <person name="Ma J."/>
        </authorList>
    </citation>
    <scope>NUCLEOTIDE SEQUENCE [LARGE SCALE GENOMIC DNA]</scope>
    <source>
        <strain evidence="9">CGMCC 1.5362</strain>
    </source>
</reference>
<evidence type="ECO:0000259" key="7">
    <source>
        <dbReference type="PROSITE" id="PS50893"/>
    </source>
</evidence>
<dbReference type="RefSeq" id="WP_022922934.1">
    <property type="nucleotide sequence ID" value="NZ_BMLB01000001.1"/>
</dbReference>
<evidence type="ECO:0000256" key="3">
    <source>
        <dbReference type="ARBA" id="ARBA00022475"/>
    </source>
</evidence>